<name>A0AAW2VK42_SESRA</name>
<keyword evidence="6" id="KW-0812">Transmembrane</keyword>
<evidence type="ECO:0000256" key="5">
    <source>
        <dbReference type="ARBA" id="ARBA00023004"/>
    </source>
</evidence>
<dbReference type="SUPFAM" id="SSF48264">
    <property type="entry name" value="Cytochrome P450"/>
    <property type="match status" value="1"/>
</dbReference>
<protein>
    <submittedName>
        <fullName evidence="7">Cytochrome</fullName>
    </submittedName>
</protein>
<dbReference type="PANTHER" id="PTHR24296">
    <property type="entry name" value="CYTOCHROME P450"/>
    <property type="match status" value="1"/>
</dbReference>
<proteinExistence type="inferred from homology"/>
<evidence type="ECO:0000256" key="6">
    <source>
        <dbReference type="SAM" id="Phobius"/>
    </source>
</evidence>
<evidence type="ECO:0000256" key="3">
    <source>
        <dbReference type="ARBA" id="ARBA00022723"/>
    </source>
</evidence>
<dbReference type="InterPro" id="IPR036396">
    <property type="entry name" value="Cyt_P450_sf"/>
</dbReference>
<evidence type="ECO:0000313" key="7">
    <source>
        <dbReference type="EMBL" id="KAL0429608.1"/>
    </source>
</evidence>
<comment type="similarity">
    <text evidence="2">Belongs to the cytochrome P450 family.</text>
</comment>
<reference evidence="7" key="1">
    <citation type="submission" date="2020-06" db="EMBL/GenBank/DDBJ databases">
        <authorList>
            <person name="Li T."/>
            <person name="Hu X."/>
            <person name="Zhang T."/>
            <person name="Song X."/>
            <person name="Zhang H."/>
            <person name="Dai N."/>
            <person name="Sheng W."/>
            <person name="Hou X."/>
            <person name="Wei L."/>
        </authorList>
    </citation>
    <scope>NUCLEOTIDE SEQUENCE</scope>
    <source>
        <strain evidence="7">G02</strain>
        <tissue evidence="7">Leaf</tissue>
    </source>
</reference>
<keyword evidence="4" id="KW-0560">Oxidoreductase</keyword>
<keyword evidence="6" id="KW-0472">Membrane</keyword>
<accession>A0AAW2VK42</accession>
<comment type="cofactor">
    <cofactor evidence="1">
        <name>heme</name>
        <dbReference type="ChEBI" id="CHEBI:30413"/>
    </cofactor>
</comment>
<gene>
    <name evidence="7" type="ORF">Sradi_0586800</name>
</gene>
<keyword evidence="5" id="KW-0408">Iron</keyword>
<keyword evidence="6" id="KW-1133">Transmembrane helix</keyword>
<dbReference type="Gene3D" id="1.10.630.10">
    <property type="entry name" value="Cytochrome P450"/>
    <property type="match status" value="1"/>
</dbReference>
<evidence type="ECO:0000256" key="2">
    <source>
        <dbReference type="ARBA" id="ARBA00010617"/>
    </source>
</evidence>
<sequence>MDFSLLLSVITLGSLILSLLSSSSFFLNKLHLKIRKFALYSCPSIGCLIAFYKNRHRLLDWYTELLSQSETQTIVVHRLGAPRTIVTANPDDVEYILKTNFANFPKGKPLLNCWGIFWPWDFQR</sequence>
<dbReference type="GO" id="GO:0020037">
    <property type="term" value="F:heme binding"/>
    <property type="evidence" value="ECO:0007669"/>
    <property type="project" value="InterPro"/>
</dbReference>
<dbReference type="EMBL" id="JACGWJ010000003">
    <property type="protein sequence ID" value="KAL0429608.1"/>
    <property type="molecule type" value="Genomic_DNA"/>
</dbReference>
<dbReference type="AlphaFoldDB" id="A0AAW2VK42"/>
<evidence type="ECO:0000256" key="1">
    <source>
        <dbReference type="ARBA" id="ARBA00001971"/>
    </source>
</evidence>
<organism evidence="7">
    <name type="scientific">Sesamum radiatum</name>
    <name type="common">Black benniseed</name>
    <dbReference type="NCBI Taxonomy" id="300843"/>
    <lineage>
        <taxon>Eukaryota</taxon>
        <taxon>Viridiplantae</taxon>
        <taxon>Streptophyta</taxon>
        <taxon>Embryophyta</taxon>
        <taxon>Tracheophyta</taxon>
        <taxon>Spermatophyta</taxon>
        <taxon>Magnoliopsida</taxon>
        <taxon>eudicotyledons</taxon>
        <taxon>Gunneridae</taxon>
        <taxon>Pentapetalae</taxon>
        <taxon>asterids</taxon>
        <taxon>lamiids</taxon>
        <taxon>Lamiales</taxon>
        <taxon>Pedaliaceae</taxon>
        <taxon>Sesamum</taxon>
    </lineage>
</organism>
<comment type="caution">
    <text evidence="7">The sequence shown here is derived from an EMBL/GenBank/DDBJ whole genome shotgun (WGS) entry which is preliminary data.</text>
</comment>
<reference evidence="7" key="2">
    <citation type="journal article" date="2024" name="Plant">
        <title>Genomic evolution and insights into agronomic trait innovations of Sesamum species.</title>
        <authorList>
            <person name="Miao H."/>
            <person name="Wang L."/>
            <person name="Qu L."/>
            <person name="Liu H."/>
            <person name="Sun Y."/>
            <person name="Le M."/>
            <person name="Wang Q."/>
            <person name="Wei S."/>
            <person name="Zheng Y."/>
            <person name="Lin W."/>
            <person name="Duan Y."/>
            <person name="Cao H."/>
            <person name="Xiong S."/>
            <person name="Wang X."/>
            <person name="Wei L."/>
            <person name="Li C."/>
            <person name="Ma Q."/>
            <person name="Ju M."/>
            <person name="Zhao R."/>
            <person name="Li G."/>
            <person name="Mu C."/>
            <person name="Tian Q."/>
            <person name="Mei H."/>
            <person name="Zhang T."/>
            <person name="Gao T."/>
            <person name="Zhang H."/>
        </authorList>
    </citation>
    <scope>NUCLEOTIDE SEQUENCE</scope>
    <source>
        <strain evidence="7">G02</strain>
    </source>
</reference>
<dbReference type="GO" id="GO:0005506">
    <property type="term" value="F:iron ion binding"/>
    <property type="evidence" value="ECO:0007669"/>
    <property type="project" value="InterPro"/>
</dbReference>
<keyword evidence="3" id="KW-0479">Metal-binding</keyword>
<dbReference type="GO" id="GO:0016705">
    <property type="term" value="F:oxidoreductase activity, acting on paired donors, with incorporation or reduction of molecular oxygen"/>
    <property type="evidence" value="ECO:0007669"/>
    <property type="project" value="InterPro"/>
</dbReference>
<feature type="transmembrane region" description="Helical" evidence="6">
    <location>
        <begin position="6"/>
        <end position="27"/>
    </location>
</feature>
<evidence type="ECO:0000256" key="4">
    <source>
        <dbReference type="ARBA" id="ARBA00023002"/>
    </source>
</evidence>
<dbReference type="GO" id="GO:0004497">
    <property type="term" value="F:monooxygenase activity"/>
    <property type="evidence" value="ECO:0007669"/>
    <property type="project" value="InterPro"/>
</dbReference>